<dbReference type="EMBL" id="FZMO01000132">
    <property type="protein sequence ID" value="SNQ48041.1"/>
    <property type="molecule type" value="Genomic_DNA"/>
</dbReference>
<evidence type="ECO:0000313" key="4">
    <source>
        <dbReference type="Proteomes" id="UP000234331"/>
    </source>
</evidence>
<feature type="region of interest" description="Disordered" evidence="1">
    <location>
        <begin position="209"/>
        <end position="236"/>
    </location>
</feature>
<feature type="region of interest" description="Disordered" evidence="1">
    <location>
        <begin position="1"/>
        <end position="60"/>
    </location>
</feature>
<feature type="compositionally biased region" description="Low complexity" evidence="1">
    <location>
        <begin position="100"/>
        <end position="127"/>
    </location>
</feature>
<accession>A0A2I2KQU3</accession>
<evidence type="ECO:0000256" key="1">
    <source>
        <dbReference type="SAM" id="MobiDB-lite"/>
    </source>
</evidence>
<evidence type="ECO:0000256" key="2">
    <source>
        <dbReference type="SAM" id="Phobius"/>
    </source>
</evidence>
<feature type="region of interest" description="Disordered" evidence="1">
    <location>
        <begin position="97"/>
        <end position="127"/>
    </location>
</feature>
<proteinExistence type="predicted"/>
<keyword evidence="2" id="KW-0472">Membrane</keyword>
<sequence length="286" mass="28790">MARRAGGPLTAAMERDASAGRDGSAGRGVSVGRVDLVDDADARDDLVDGRGPVGRDDDADAEPMSFLRRLAVAMVVLAVALGVGVGAGVVWEKVRPSGRTASSGPTPSATPGAAASPSPAGTAATAPAAPAAGQIAVPADWVAYTDPQQKATFSHPPVWKQRRDNTGIFYGEPGAAAADYGPQMIGVARIAGADATAALAKVQAGEFDGVSGLTKDRSGPATDSSGQPTQELAGSYDREGQRVSYLMRTIPANGAVYVLIARVSTSAAASLNTLMGALRSSFSPAA</sequence>
<feature type="compositionally biased region" description="Polar residues" evidence="1">
    <location>
        <begin position="221"/>
        <end position="232"/>
    </location>
</feature>
<dbReference type="AlphaFoldDB" id="A0A2I2KQU3"/>
<dbReference type="Proteomes" id="UP000234331">
    <property type="component" value="Unassembled WGS sequence"/>
</dbReference>
<keyword evidence="2" id="KW-1133">Transmembrane helix</keyword>
<feature type="transmembrane region" description="Helical" evidence="2">
    <location>
        <begin position="70"/>
        <end position="91"/>
    </location>
</feature>
<gene>
    <name evidence="3" type="ORF">FRACA_2170008</name>
</gene>
<reference evidence="3 4" key="1">
    <citation type="submission" date="2017-06" db="EMBL/GenBank/DDBJ databases">
        <authorList>
            <person name="Kim H.J."/>
            <person name="Triplett B.A."/>
        </authorList>
    </citation>
    <scope>NUCLEOTIDE SEQUENCE [LARGE SCALE GENOMIC DNA]</scope>
    <source>
        <strain evidence="3">FRACA_ARgP5</strain>
    </source>
</reference>
<name>A0A2I2KQU3_9ACTN</name>
<keyword evidence="2" id="KW-0812">Transmembrane</keyword>
<organism evidence="3 4">
    <name type="scientific">Frankia canadensis</name>
    <dbReference type="NCBI Taxonomy" id="1836972"/>
    <lineage>
        <taxon>Bacteria</taxon>
        <taxon>Bacillati</taxon>
        <taxon>Actinomycetota</taxon>
        <taxon>Actinomycetes</taxon>
        <taxon>Frankiales</taxon>
        <taxon>Frankiaceae</taxon>
        <taxon>Frankia</taxon>
    </lineage>
</organism>
<protein>
    <submittedName>
        <fullName evidence="3">Uncharacterized protein</fullName>
    </submittedName>
</protein>
<keyword evidence="4" id="KW-1185">Reference proteome</keyword>
<feature type="compositionally biased region" description="Basic and acidic residues" evidence="1">
    <location>
        <begin position="43"/>
        <end position="56"/>
    </location>
</feature>
<evidence type="ECO:0000313" key="3">
    <source>
        <dbReference type="EMBL" id="SNQ48041.1"/>
    </source>
</evidence>